<dbReference type="EC" id="2.7.7.6" evidence="3"/>
<dbReference type="InterPro" id="IPR008448">
    <property type="entry name" value="RNA_pol_7kDa_chordopoxvir"/>
</dbReference>
<dbReference type="Pfam" id="PF05864">
    <property type="entry name" value="Chordopox_RPO7"/>
    <property type="match status" value="1"/>
</dbReference>
<dbReference type="GO" id="GO:0044423">
    <property type="term" value="C:virion component"/>
    <property type="evidence" value="ECO:0007669"/>
    <property type="project" value="UniProtKB-KW"/>
</dbReference>
<dbReference type="EMBL" id="KX857216">
    <property type="protein sequence ID" value="ARF02726.1"/>
    <property type="molecule type" value="Genomic_DNA"/>
</dbReference>
<evidence type="ECO:0000256" key="6">
    <source>
        <dbReference type="ARBA" id="ARBA00022518"/>
    </source>
</evidence>
<gene>
    <name evidence="12" type="primary">SWPV1-136</name>
</gene>
<dbReference type="GO" id="GO:0003899">
    <property type="term" value="F:DNA-directed RNA polymerase activity"/>
    <property type="evidence" value="ECO:0007669"/>
    <property type="project" value="UniProtKB-EC"/>
</dbReference>
<evidence type="ECO:0000256" key="7">
    <source>
        <dbReference type="ARBA" id="ARBA00022679"/>
    </source>
</evidence>
<evidence type="ECO:0000313" key="12">
    <source>
        <dbReference type="EMBL" id="ARF02726.1"/>
    </source>
</evidence>
<dbReference type="GO" id="GO:0000428">
    <property type="term" value="C:DNA-directed RNA polymerase complex"/>
    <property type="evidence" value="ECO:0007669"/>
    <property type="project" value="UniProtKB-KW"/>
</dbReference>
<keyword evidence="7" id="KW-0808">Transferase</keyword>
<evidence type="ECO:0000256" key="8">
    <source>
        <dbReference type="ARBA" id="ARBA00022695"/>
    </source>
</evidence>
<dbReference type="Proteomes" id="UP000315116">
    <property type="component" value="Segment"/>
</dbReference>
<keyword evidence="10" id="KW-0804">Transcription</keyword>
<evidence type="ECO:0000256" key="4">
    <source>
        <dbReference type="ARBA" id="ARBA00020349"/>
    </source>
</evidence>
<dbReference type="GO" id="GO:0003677">
    <property type="term" value="F:DNA binding"/>
    <property type="evidence" value="ECO:0007669"/>
    <property type="project" value="InterPro"/>
</dbReference>
<evidence type="ECO:0000256" key="5">
    <source>
        <dbReference type="ARBA" id="ARBA00022478"/>
    </source>
</evidence>
<evidence type="ECO:0000256" key="3">
    <source>
        <dbReference type="ARBA" id="ARBA00012418"/>
    </source>
</evidence>
<comment type="catalytic activity">
    <reaction evidence="11">
        <text>RNA(n) + a ribonucleoside 5'-triphosphate = RNA(n+1) + diphosphate</text>
        <dbReference type="Rhea" id="RHEA:21248"/>
        <dbReference type="Rhea" id="RHEA-COMP:14527"/>
        <dbReference type="Rhea" id="RHEA-COMP:17342"/>
        <dbReference type="ChEBI" id="CHEBI:33019"/>
        <dbReference type="ChEBI" id="CHEBI:61557"/>
        <dbReference type="ChEBI" id="CHEBI:140395"/>
        <dbReference type="EC" id="2.7.7.6"/>
    </reaction>
</comment>
<evidence type="ECO:0000256" key="10">
    <source>
        <dbReference type="ARBA" id="ARBA00023163"/>
    </source>
</evidence>
<keyword evidence="9" id="KW-0946">Virion</keyword>
<evidence type="ECO:0000256" key="9">
    <source>
        <dbReference type="ARBA" id="ARBA00022844"/>
    </source>
</evidence>
<evidence type="ECO:0000313" key="13">
    <source>
        <dbReference type="Proteomes" id="UP000315116"/>
    </source>
</evidence>
<keyword evidence="6" id="KW-0244">Early protein</keyword>
<name>A0A1V0S7X4_CNPV</name>
<keyword evidence="5" id="KW-0240">DNA-directed RNA polymerase</keyword>
<comment type="subcellular location">
    <subcellularLocation>
        <location evidence="1">Virion</location>
    </subcellularLocation>
</comment>
<evidence type="ECO:0000256" key="11">
    <source>
        <dbReference type="ARBA" id="ARBA00048552"/>
    </source>
</evidence>
<keyword evidence="8" id="KW-0548">Nucleotidyltransferase</keyword>
<organism evidence="12 13">
    <name type="scientific">Shearwaterpox virus</name>
    <dbReference type="NCBI Taxonomy" id="1974596"/>
    <lineage>
        <taxon>Viruses</taxon>
        <taxon>Varidnaviria</taxon>
        <taxon>Bamfordvirae</taxon>
        <taxon>Nucleocytoviricota</taxon>
        <taxon>Pokkesviricetes</taxon>
        <taxon>Chitovirales</taxon>
        <taxon>Poxviridae</taxon>
        <taxon>Chordopoxvirinae</taxon>
        <taxon>Avipoxvirus</taxon>
        <taxon>Avipoxvirus canarypox</taxon>
        <taxon>Canarypox virus</taxon>
    </lineage>
</organism>
<evidence type="ECO:0000256" key="1">
    <source>
        <dbReference type="ARBA" id="ARBA00004328"/>
    </source>
</evidence>
<accession>A0A1V0S7X4</accession>
<comment type="similarity">
    <text evidence="2">Belongs to the poxviridae DNA-directed RNA polymerase 7 kDa subunit family.</text>
</comment>
<evidence type="ECO:0000256" key="2">
    <source>
        <dbReference type="ARBA" id="ARBA00007961"/>
    </source>
</evidence>
<proteinExistence type="inferred from homology"/>
<sequence>MVLQLVCSTCGRDLSEARYRLLINQMKLEKIIRTFSRKCCRLKLATQIEPYRNLTVQPSLDINFGN</sequence>
<reference evidence="12 13" key="1">
    <citation type="journal article" date="2017" name="BMC Genomics">
        <title>Genomic characterization of two novel pathogenic avipoxviruses isolated from pacific shearwaters (Ardenna spp.).</title>
        <authorList>
            <person name="Sarker S."/>
            <person name="Das S."/>
            <person name="Lavers J.L."/>
            <person name="Hutton I."/>
            <person name="Helbig K."/>
            <person name="Imbery J."/>
            <person name="Upton C."/>
            <person name="Raidal S.R."/>
        </authorList>
    </citation>
    <scope>NUCLEOTIDE SEQUENCE [LARGE SCALE GENOMIC DNA]</scope>
    <source>
        <strain evidence="12 13">SWPV-1</strain>
    </source>
</reference>
<dbReference type="GO" id="GO:0006351">
    <property type="term" value="P:DNA-templated transcription"/>
    <property type="evidence" value="ECO:0007669"/>
    <property type="project" value="InterPro"/>
</dbReference>
<protein>
    <recommendedName>
        <fullName evidence="4">DNA-directed RNA polymerase 7 kDa subunit</fullName>
        <ecNumber evidence="3">2.7.7.6</ecNumber>
    </recommendedName>
</protein>